<dbReference type="PANTHER" id="PTHR42759">
    <property type="entry name" value="MOXR FAMILY PROTEIN"/>
    <property type="match status" value="1"/>
</dbReference>
<dbReference type="CDD" id="cd00009">
    <property type="entry name" value="AAA"/>
    <property type="match status" value="1"/>
</dbReference>
<reference evidence="4" key="1">
    <citation type="journal article" date="2019" name="Int. J. Syst. Evol. Microbiol.">
        <title>The Global Catalogue of Microorganisms (GCM) 10K type strain sequencing project: providing services to taxonomists for standard genome sequencing and annotation.</title>
        <authorList>
            <consortium name="The Broad Institute Genomics Platform"/>
            <consortium name="The Broad Institute Genome Sequencing Center for Infectious Disease"/>
            <person name="Wu L."/>
            <person name="Ma J."/>
        </authorList>
    </citation>
    <scope>NUCLEOTIDE SEQUENCE [LARGE SCALE GENOMIC DNA]</scope>
    <source>
        <strain evidence="4">NBRC 109019</strain>
    </source>
</reference>
<dbReference type="SUPFAM" id="SSF52540">
    <property type="entry name" value="P-loop containing nucleoside triphosphate hydrolases"/>
    <property type="match status" value="1"/>
</dbReference>
<dbReference type="Pfam" id="PF07726">
    <property type="entry name" value="AAA_3"/>
    <property type="match status" value="1"/>
</dbReference>
<evidence type="ECO:0000313" key="4">
    <source>
        <dbReference type="Proteomes" id="UP001321477"/>
    </source>
</evidence>
<dbReference type="Pfam" id="PF17863">
    <property type="entry name" value="AAA_lid_2"/>
    <property type="match status" value="1"/>
</dbReference>
<gene>
    <name evidence="3" type="ORF">GCM10025870_06710</name>
</gene>
<dbReference type="Gene3D" id="1.10.8.80">
    <property type="entry name" value="Magnesium chelatase subunit I, C-Terminal domain"/>
    <property type="match status" value="1"/>
</dbReference>
<evidence type="ECO:0000259" key="2">
    <source>
        <dbReference type="Pfam" id="PF17863"/>
    </source>
</evidence>
<dbReference type="EMBL" id="AP027734">
    <property type="protein sequence ID" value="BDZ53598.1"/>
    <property type="molecule type" value="Genomic_DNA"/>
</dbReference>
<proteinExistence type="predicted"/>
<dbReference type="InterPro" id="IPR050764">
    <property type="entry name" value="CbbQ/NirQ/NorQ/GpvN"/>
</dbReference>
<name>A0ABM8GYN9_9MICO</name>
<dbReference type="PANTHER" id="PTHR42759:SF5">
    <property type="entry name" value="METHANOL DEHYDROGENASE REGULATOR"/>
    <property type="match status" value="1"/>
</dbReference>
<dbReference type="Proteomes" id="UP001321477">
    <property type="component" value="Chromosome"/>
</dbReference>
<dbReference type="InterPro" id="IPR011703">
    <property type="entry name" value="ATPase_AAA-3"/>
</dbReference>
<keyword evidence="4" id="KW-1185">Reference proteome</keyword>
<dbReference type="PIRSF" id="PIRSF002849">
    <property type="entry name" value="AAA_ATPase_chaperone_MoxR_prd"/>
    <property type="match status" value="1"/>
</dbReference>
<evidence type="ECO:0000259" key="1">
    <source>
        <dbReference type="Pfam" id="PF07726"/>
    </source>
</evidence>
<dbReference type="InterPro" id="IPR027417">
    <property type="entry name" value="P-loop_NTPase"/>
</dbReference>
<sequence length="331" mass="35975">MKPTEEHRMTMTPEDATRFASNLDELVGAVEEVLLGKNRVIRLAFTALLSEGHLLLEDVPGTGKTSLARTMAQSVAGTSNRVQFTPDLLPGDITGVSVYDQRSRAFEFHPGPVFANIVLADEINRASPKTQSALLEVMEEGQVTVDGQTHPVARPFMVIATQNPVEQAGTYRLPEAQLDRFLMRTSIGYPDHASTIRILEGTDQRAHDHRVEARLDAAEIVEMAALARTVYVDPTINDYVSRLVDATRSATEVRLGVSVRGALALVRAAKTHAAGRGRHYVVPDDVKALAEPVLAHRIILDPEAEFDGVTASNLIAQVLIETPPPAARQVG</sequence>
<dbReference type="InterPro" id="IPR041628">
    <property type="entry name" value="ChlI/MoxR_AAA_lid"/>
</dbReference>
<protein>
    <submittedName>
        <fullName evidence="3">MoxR-like ATPase</fullName>
    </submittedName>
</protein>
<evidence type="ECO:0000313" key="3">
    <source>
        <dbReference type="EMBL" id="BDZ53598.1"/>
    </source>
</evidence>
<accession>A0ABM8GYN9</accession>
<organism evidence="3 4">
    <name type="scientific">Agromyces marinus</name>
    <dbReference type="NCBI Taxonomy" id="1389020"/>
    <lineage>
        <taxon>Bacteria</taxon>
        <taxon>Bacillati</taxon>
        <taxon>Actinomycetota</taxon>
        <taxon>Actinomycetes</taxon>
        <taxon>Micrococcales</taxon>
        <taxon>Microbacteriaceae</taxon>
        <taxon>Agromyces</taxon>
    </lineage>
</organism>
<feature type="domain" description="ChlI/MoxR AAA lid" evidence="2">
    <location>
        <begin position="246"/>
        <end position="316"/>
    </location>
</feature>
<dbReference type="Gene3D" id="3.40.50.300">
    <property type="entry name" value="P-loop containing nucleotide triphosphate hydrolases"/>
    <property type="match status" value="1"/>
</dbReference>
<feature type="domain" description="ATPase AAA-3" evidence="1">
    <location>
        <begin position="53"/>
        <end position="183"/>
    </location>
</feature>